<evidence type="ECO:0000313" key="3">
    <source>
        <dbReference type="EMBL" id="MFC0557939.1"/>
    </source>
</evidence>
<dbReference type="GO" id="GO:0032259">
    <property type="term" value="P:methylation"/>
    <property type="evidence" value="ECO:0007669"/>
    <property type="project" value="UniProtKB-KW"/>
</dbReference>
<reference evidence="3 4" key="1">
    <citation type="submission" date="2024-09" db="EMBL/GenBank/DDBJ databases">
        <authorList>
            <person name="Sun Q."/>
            <person name="Mori K."/>
        </authorList>
    </citation>
    <scope>NUCLEOTIDE SEQUENCE [LARGE SCALE GENOMIC DNA]</scope>
    <source>
        <strain evidence="3 4">NCAIM B.02301</strain>
    </source>
</reference>
<dbReference type="Pfam" id="PF21106">
    <property type="entry name" value="YtxK_like"/>
    <property type="match status" value="1"/>
</dbReference>
<protein>
    <submittedName>
        <fullName evidence="3">Class I SAM-dependent methyltransferase</fullName>
    </submittedName>
</protein>
<dbReference type="EMBL" id="JBHLTR010000003">
    <property type="protein sequence ID" value="MFC0557939.1"/>
    <property type="molecule type" value="Genomic_DNA"/>
</dbReference>
<evidence type="ECO:0000259" key="2">
    <source>
        <dbReference type="Pfam" id="PF21106"/>
    </source>
</evidence>
<evidence type="ECO:0000259" key="1">
    <source>
        <dbReference type="Pfam" id="PF02384"/>
    </source>
</evidence>
<dbReference type="GO" id="GO:0008168">
    <property type="term" value="F:methyltransferase activity"/>
    <property type="evidence" value="ECO:0007669"/>
    <property type="project" value="UniProtKB-KW"/>
</dbReference>
<name>A0ABV6NAY4_9BACI</name>
<dbReference type="InterPro" id="IPR003356">
    <property type="entry name" value="DNA_methylase_A-5"/>
</dbReference>
<dbReference type="Gene3D" id="3.40.50.150">
    <property type="entry name" value="Vaccinia Virus protein VP39"/>
    <property type="match status" value="1"/>
</dbReference>
<feature type="domain" description="DNA methylase adenine-specific" evidence="1">
    <location>
        <begin position="97"/>
        <end position="295"/>
    </location>
</feature>
<dbReference type="InterPro" id="IPR048375">
    <property type="entry name" value="YtxK-like_N"/>
</dbReference>
<proteinExistence type="predicted"/>
<keyword evidence="3" id="KW-0489">Methyltransferase</keyword>
<dbReference type="InterPro" id="IPR029063">
    <property type="entry name" value="SAM-dependent_MTases_sf"/>
</dbReference>
<accession>A0ABV6NAY4</accession>
<sequence>MTTSTKTEDLFTYLDETAQFLEENGSVTYLEGIAEAGENLFREELCQTLLPDQAQILKEKLDLIRKEEFKAEEIRKAFQLVVLKGMKGAIQPHHSMTPDAVCLFISYLVNKVYGKQKEQLALLDLAAGSGNLVSALLNQATFPLQACGFEVDETLLKLAYVSANLQKHELQLFHQDSVEPIALLEVDLVVTDLPIGYYPKDGTAKTYELQATEGHSFIHHLMIEQAIKKTKAGGFLFFVVPNFLFESGQAKQLHDFIKKEANILGLLQLPKSMFKSQQAGKSIFMLQKKGEGTILPKQALLAELPSFTKKEALADMMKQINKWFENELHIL</sequence>
<evidence type="ECO:0000313" key="4">
    <source>
        <dbReference type="Proteomes" id="UP001589833"/>
    </source>
</evidence>
<dbReference type="InterPro" id="IPR016843">
    <property type="entry name" value="S-AdoMet-dep_Ade-MeTrfase_prd"/>
</dbReference>
<dbReference type="Gene3D" id="1.10.150.470">
    <property type="match status" value="1"/>
</dbReference>
<dbReference type="InterPro" id="IPR052933">
    <property type="entry name" value="DNA_Protect_Modify"/>
</dbReference>
<dbReference type="Pfam" id="PF02384">
    <property type="entry name" value="N6_Mtase"/>
    <property type="match status" value="1"/>
</dbReference>
<keyword evidence="3" id="KW-0808">Transferase</keyword>
<dbReference type="SUPFAM" id="SSF53335">
    <property type="entry name" value="S-adenosyl-L-methionine-dependent methyltransferases"/>
    <property type="match status" value="1"/>
</dbReference>
<dbReference type="PANTHER" id="PTHR41313:SF1">
    <property type="entry name" value="DNA METHYLASE ADENINE-SPECIFIC DOMAIN-CONTAINING PROTEIN"/>
    <property type="match status" value="1"/>
</dbReference>
<dbReference type="Proteomes" id="UP001589833">
    <property type="component" value="Unassembled WGS sequence"/>
</dbReference>
<dbReference type="PIRSF" id="PIRSF026567">
    <property type="entry name" value="Adenine_mtase_bact_prd"/>
    <property type="match status" value="1"/>
</dbReference>
<dbReference type="CDD" id="cd02440">
    <property type="entry name" value="AdoMet_MTases"/>
    <property type="match status" value="1"/>
</dbReference>
<comment type="caution">
    <text evidence="3">The sequence shown here is derived from an EMBL/GenBank/DDBJ whole genome shotgun (WGS) entry which is preliminary data.</text>
</comment>
<feature type="domain" description="YtxK-like N-terminal helical" evidence="2">
    <location>
        <begin position="8"/>
        <end position="86"/>
    </location>
</feature>
<dbReference type="PANTHER" id="PTHR41313">
    <property type="entry name" value="ADENINE-SPECIFIC METHYLTRANSFERASE"/>
    <property type="match status" value="1"/>
</dbReference>
<organism evidence="3 4">
    <name type="scientific">Halalkalibacter alkalisediminis</name>
    <dbReference type="NCBI Taxonomy" id="935616"/>
    <lineage>
        <taxon>Bacteria</taxon>
        <taxon>Bacillati</taxon>
        <taxon>Bacillota</taxon>
        <taxon>Bacilli</taxon>
        <taxon>Bacillales</taxon>
        <taxon>Bacillaceae</taxon>
        <taxon>Halalkalibacter</taxon>
    </lineage>
</organism>
<dbReference type="RefSeq" id="WP_273843528.1">
    <property type="nucleotide sequence ID" value="NZ_JAQQWT010000006.1"/>
</dbReference>
<keyword evidence="4" id="KW-1185">Reference proteome</keyword>
<gene>
    <name evidence="3" type="ORF">ACFFH4_02575</name>
</gene>